<dbReference type="EMBL" id="QFXC01000013">
    <property type="protein sequence ID" value="RDH81108.1"/>
    <property type="molecule type" value="Genomic_DNA"/>
</dbReference>
<accession>A0A370D858</accession>
<keyword evidence="7" id="KW-0411">Iron-sulfur</keyword>
<evidence type="ECO:0000256" key="1">
    <source>
        <dbReference type="ARBA" id="ARBA00022448"/>
    </source>
</evidence>
<dbReference type="AlphaFoldDB" id="A0A370D858"/>
<dbReference type="InterPro" id="IPR011886">
    <property type="entry name" value="NapH_MauN"/>
</dbReference>
<keyword evidence="8" id="KW-1133">Transmembrane helix</keyword>
<comment type="caution">
    <text evidence="10">The sequence shown here is derived from an EMBL/GenBank/DDBJ whole genome shotgun (WGS) entry which is preliminary data.</text>
</comment>
<evidence type="ECO:0000313" key="10">
    <source>
        <dbReference type="EMBL" id="RDH81108.1"/>
    </source>
</evidence>
<keyword evidence="2" id="KW-0004">4Fe-4S</keyword>
<evidence type="ECO:0000256" key="2">
    <source>
        <dbReference type="ARBA" id="ARBA00022485"/>
    </source>
</evidence>
<gene>
    <name evidence="10" type="ORF">DIZ80_13395</name>
</gene>
<dbReference type="InterPro" id="IPR051684">
    <property type="entry name" value="Electron_Trans/Redox"/>
</dbReference>
<organism evidence="10 11">
    <name type="scientific">endosymbiont of Galathealinum brachiosum</name>
    <dbReference type="NCBI Taxonomy" id="2200906"/>
    <lineage>
        <taxon>Bacteria</taxon>
        <taxon>Pseudomonadati</taxon>
        <taxon>Pseudomonadota</taxon>
        <taxon>Gammaproteobacteria</taxon>
        <taxon>sulfur-oxidizing symbionts</taxon>
    </lineage>
</organism>
<keyword evidence="8" id="KW-0812">Transmembrane</keyword>
<evidence type="ECO:0000256" key="3">
    <source>
        <dbReference type="ARBA" id="ARBA00022723"/>
    </source>
</evidence>
<evidence type="ECO:0000256" key="5">
    <source>
        <dbReference type="ARBA" id="ARBA00022982"/>
    </source>
</evidence>
<dbReference type="NCBIfam" id="TIGR02163">
    <property type="entry name" value="napH"/>
    <property type="match status" value="1"/>
</dbReference>
<dbReference type="GO" id="GO:0046872">
    <property type="term" value="F:metal ion binding"/>
    <property type="evidence" value="ECO:0007669"/>
    <property type="project" value="UniProtKB-KW"/>
</dbReference>
<keyword evidence="3" id="KW-0479">Metal-binding</keyword>
<protein>
    <submittedName>
        <fullName evidence="10">Quinol dehydrogenase ferredoxin subunit NapH</fullName>
    </submittedName>
</protein>
<dbReference type="Pfam" id="PF12801">
    <property type="entry name" value="Fer4_5"/>
    <property type="match status" value="2"/>
</dbReference>
<feature type="domain" description="4Fe-4S ferredoxin-type" evidence="9">
    <location>
        <begin position="219"/>
        <end position="249"/>
    </location>
</feature>
<dbReference type="PROSITE" id="PS51379">
    <property type="entry name" value="4FE4S_FER_2"/>
    <property type="match status" value="2"/>
</dbReference>
<keyword evidence="5" id="KW-0249">Electron transport</keyword>
<dbReference type="NCBIfam" id="NF007013">
    <property type="entry name" value="PRK09477.1"/>
    <property type="match status" value="1"/>
</dbReference>
<keyword evidence="11" id="KW-1185">Reference proteome</keyword>
<dbReference type="GO" id="GO:0051539">
    <property type="term" value="F:4 iron, 4 sulfur cluster binding"/>
    <property type="evidence" value="ECO:0007669"/>
    <property type="project" value="UniProtKB-KW"/>
</dbReference>
<keyword evidence="8" id="KW-0472">Membrane</keyword>
<feature type="transmembrane region" description="Helical" evidence="8">
    <location>
        <begin position="72"/>
        <end position="100"/>
    </location>
</feature>
<evidence type="ECO:0000313" key="11">
    <source>
        <dbReference type="Proteomes" id="UP000254266"/>
    </source>
</evidence>
<evidence type="ECO:0000259" key="9">
    <source>
        <dbReference type="PROSITE" id="PS51379"/>
    </source>
</evidence>
<keyword evidence="6" id="KW-0408">Iron</keyword>
<name>A0A370D858_9GAMM</name>
<dbReference type="InterPro" id="IPR017896">
    <property type="entry name" value="4Fe4S_Fe-S-bd"/>
</dbReference>
<evidence type="ECO:0000256" key="8">
    <source>
        <dbReference type="SAM" id="Phobius"/>
    </source>
</evidence>
<sequence>MVTKRADKIIGQDAIVKKGWLQAHKWLLLRRFSQLSILFLFLLGPLFGIWIIKGNMSSSLTLDTIPLTDPFVFLQTLFTGYIPELTVVTGAAIVALFYFIVGGRVYCAWVCPINIVTDVADWLRRVLKIKTSLSFSRMGRYGLLMVSLLLASVTGMLVWELVNPVTMIQRELVFGMGLSWLFIVGIFILDAFVSRRAWCSHLCPMGAFYSGLGQFSLIKVNALNREACNDCMDCFAVCPEPQVIKPALKGDADSSPIINSGNCTNCGRCIDVCAEDVFTIKHRFVKSNLLTSQHEVHL</sequence>
<proteinExistence type="predicted"/>
<dbReference type="GO" id="GO:0005886">
    <property type="term" value="C:plasma membrane"/>
    <property type="evidence" value="ECO:0007669"/>
    <property type="project" value="TreeGrafter"/>
</dbReference>
<dbReference type="PANTHER" id="PTHR30176">
    <property type="entry name" value="FERREDOXIN-TYPE PROTEIN NAPH"/>
    <property type="match status" value="1"/>
</dbReference>
<evidence type="ECO:0000256" key="4">
    <source>
        <dbReference type="ARBA" id="ARBA00022737"/>
    </source>
</evidence>
<feature type="domain" description="4Fe-4S ferredoxin-type" evidence="9">
    <location>
        <begin position="254"/>
        <end position="283"/>
    </location>
</feature>
<reference evidence="10 11" key="1">
    <citation type="journal article" date="2018" name="ISME J.">
        <title>Endosymbiont genomes yield clues of tubeworm success.</title>
        <authorList>
            <person name="Li Y."/>
            <person name="Liles M.R."/>
            <person name="Halanych K.M."/>
        </authorList>
    </citation>
    <scope>NUCLEOTIDE SEQUENCE [LARGE SCALE GENOMIC DNA]</scope>
    <source>
        <strain evidence="10">A1464</strain>
    </source>
</reference>
<dbReference type="PANTHER" id="PTHR30176:SF3">
    <property type="entry name" value="FERREDOXIN-TYPE PROTEIN NAPH"/>
    <property type="match status" value="1"/>
</dbReference>
<feature type="transmembrane region" description="Helical" evidence="8">
    <location>
        <begin position="35"/>
        <end position="52"/>
    </location>
</feature>
<dbReference type="Proteomes" id="UP000254266">
    <property type="component" value="Unassembled WGS sequence"/>
</dbReference>
<evidence type="ECO:0000256" key="6">
    <source>
        <dbReference type="ARBA" id="ARBA00023004"/>
    </source>
</evidence>
<feature type="transmembrane region" description="Helical" evidence="8">
    <location>
        <begin position="141"/>
        <end position="162"/>
    </location>
</feature>
<dbReference type="SUPFAM" id="SSF54862">
    <property type="entry name" value="4Fe-4S ferredoxins"/>
    <property type="match status" value="1"/>
</dbReference>
<dbReference type="Pfam" id="PF13237">
    <property type="entry name" value="Fer4_10"/>
    <property type="match status" value="1"/>
</dbReference>
<keyword evidence="4" id="KW-0677">Repeat</keyword>
<feature type="transmembrane region" description="Helical" evidence="8">
    <location>
        <begin position="174"/>
        <end position="193"/>
    </location>
</feature>
<dbReference type="Gene3D" id="3.30.70.20">
    <property type="match status" value="1"/>
</dbReference>
<keyword evidence="1" id="KW-0813">Transport</keyword>
<evidence type="ECO:0000256" key="7">
    <source>
        <dbReference type="ARBA" id="ARBA00023014"/>
    </source>
</evidence>